<protein>
    <submittedName>
        <fullName evidence="4">TetR family transcriptional regulator</fullName>
    </submittedName>
</protein>
<dbReference type="PRINTS" id="PR00455">
    <property type="entry name" value="HTHTETR"/>
</dbReference>
<accession>A0ABD6FFM6</accession>
<gene>
    <name evidence="4" type="ORF">DIU77_010280</name>
</gene>
<evidence type="ECO:0000256" key="1">
    <source>
        <dbReference type="ARBA" id="ARBA00023125"/>
    </source>
</evidence>
<evidence type="ECO:0000313" key="4">
    <source>
        <dbReference type="EMBL" id="MFO7192614.1"/>
    </source>
</evidence>
<dbReference type="Pfam" id="PF00440">
    <property type="entry name" value="TetR_N"/>
    <property type="match status" value="1"/>
</dbReference>
<dbReference type="InterPro" id="IPR001647">
    <property type="entry name" value="HTH_TetR"/>
</dbReference>
<dbReference type="InterPro" id="IPR050109">
    <property type="entry name" value="HTH-type_TetR-like_transc_reg"/>
</dbReference>
<evidence type="ECO:0000259" key="3">
    <source>
        <dbReference type="PROSITE" id="PS50977"/>
    </source>
</evidence>
<proteinExistence type="predicted"/>
<dbReference type="Proteomes" id="UP000249324">
    <property type="component" value="Unassembled WGS sequence"/>
</dbReference>
<dbReference type="Gene3D" id="1.10.357.10">
    <property type="entry name" value="Tetracycline Repressor, domain 2"/>
    <property type="match status" value="1"/>
</dbReference>
<organism evidence="4 5">
    <name type="scientific">Thermocrispum agreste</name>
    <dbReference type="NCBI Taxonomy" id="37925"/>
    <lineage>
        <taxon>Bacteria</taxon>
        <taxon>Bacillati</taxon>
        <taxon>Actinomycetota</taxon>
        <taxon>Actinomycetes</taxon>
        <taxon>Pseudonocardiales</taxon>
        <taxon>Pseudonocardiaceae</taxon>
        <taxon>Thermocrispum</taxon>
    </lineage>
</organism>
<dbReference type="InterPro" id="IPR041678">
    <property type="entry name" value="TetR_C_16"/>
</dbReference>
<dbReference type="InterPro" id="IPR009057">
    <property type="entry name" value="Homeodomain-like_sf"/>
</dbReference>
<dbReference type="Pfam" id="PF17920">
    <property type="entry name" value="TetR_C_16"/>
    <property type="match status" value="1"/>
</dbReference>
<feature type="DNA-binding region" description="H-T-H motif" evidence="2">
    <location>
        <begin position="39"/>
        <end position="58"/>
    </location>
</feature>
<dbReference type="PANTHER" id="PTHR30055">
    <property type="entry name" value="HTH-TYPE TRANSCRIPTIONAL REGULATOR RUTR"/>
    <property type="match status" value="1"/>
</dbReference>
<reference evidence="4 5" key="1">
    <citation type="journal article" date="2021" name="BMC Genomics">
        <title>Genome-resolved metagenome and metatranscriptome analyses of thermophilic composting reveal key bacterial players and their metabolic interactions.</title>
        <authorList>
            <person name="Braga L.P.P."/>
            <person name="Pereira R.V."/>
            <person name="Martins L.F."/>
            <person name="Moura L.M.S."/>
            <person name="Sanchez F.B."/>
            <person name="Patane J.S.L."/>
            <person name="da Silva A.M."/>
            <person name="Setubal J.C."/>
        </authorList>
    </citation>
    <scope>NUCLEOTIDE SEQUENCE [LARGE SCALE GENOMIC DNA]</scope>
    <source>
        <strain evidence="4">ZC4RG45</strain>
    </source>
</reference>
<name>A0ABD6FFM6_9PSEU</name>
<dbReference type="InterPro" id="IPR036271">
    <property type="entry name" value="Tet_transcr_reg_TetR-rel_C_sf"/>
</dbReference>
<dbReference type="GO" id="GO:0006355">
    <property type="term" value="P:regulation of DNA-templated transcription"/>
    <property type="evidence" value="ECO:0007669"/>
    <property type="project" value="UniProtKB-ARBA"/>
</dbReference>
<dbReference type="AlphaFoldDB" id="A0ABD6FFM6"/>
<dbReference type="PANTHER" id="PTHR30055:SF235">
    <property type="entry name" value="TRANSCRIPTIONAL REGULATORY PROTEIN"/>
    <property type="match status" value="1"/>
</dbReference>
<evidence type="ECO:0000256" key="2">
    <source>
        <dbReference type="PROSITE-ProRule" id="PRU00335"/>
    </source>
</evidence>
<comment type="caution">
    <text evidence="4">The sequence shown here is derived from an EMBL/GenBank/DDBJ whole genome shotgun (WGS) entry which is preliminary data.</text>
</comment>
<keyword evidence="1 2" id="KW-0238">DNA-binding</keyword>
<dbReference type="EMBL" id="QGUI02000114">
    <property type="protein sequence ID" value="MFO7192614.1"/>
    <property type="molecule type" value="Genomic_DNA"/>
</dbReference>
<dbReference type="GO" id="GO:0003677">
    <property type="term" value="F:DNA binding"/>
    <property type="evidence" value="ECO:0007669"/>
    <property type="project" value="UniProtKB-UniRule"/>
</dbReference>
<feature type="domain" description="HTH tetR-type" evidence="3">
    <location>
        <begin position="16"/>
        <end position="76"/>
    </location>
</feature>
<evidence type="ECO:0000313" key="5">
    <source>
        <dbReference type="Proteomes" id="UP000249324"/>
    </source>
</evidence>
<dbReference type="Gene3D" id="1.10.10.60">
    <property type="entry name" value="Homeodomain-like"/>
    <property type="match status" value="1"/>
</dbReference>
<dbReference type="SUPFAM" id="SSF48498">
    <property type="entry name" value="Tetracyclin repressor-like, C-terminal domain"/>
    <property type="match status" value="1"/>
</dbReference>
<dbReference type="SUPFAM" id="SSF46689">
    <property type="entry name" value="Homeodomain-like"/>
    <property type="match status" value="1"/>
</dbReference>
<sequence>MAEETTKRRGRRPGGADTRAALIEAAREVFAESGYAGATVRGIAKRAGVDPAMVNHWFGGKEGLFGEAVLQLPFNPKTVADELMSGDVDELGHRIVTRFLTVWDSAGGGVFTALVRSVAAHEQAIDVMRDLFVHYLFGRVAKLAGTGAVEMRATLCASQIIGLGMVRYVTGFEPLASADIPTVAAAIGPTIQRYLTGPLD</sequence>
<dbReference type="PROSITE" id="PS50977">
    <property type="entry name" value="HTH_TETR_2"/>
    <property type="match status" value="1"/>
</dbReference>